<reference evidence="3 4" key="1">
    <citation type="submission" date="2017-07" db="EMBL/GenBank/DDBJ databases">
        <authorList>
            <person name="Sun Z.S."/>
            <person name="Albrecht U."/>
            <person name="Echele G."/>
            <person name="Lee C.C."/>
        </authorList>
    </citation>
    <scope>NUCLEOTIDE SEQUENCE [LARGE SCALE GENOMIC DNA]</scope>
    <source>
        <strain evidence="3 4">CGMCC 1.12672</strain>
    </source>
</reference>
<protein>
    <submittedName>
        <fullName evidence="3">Uncharacterized protein</fullName>
    </submittedName>
</protein>
<feature type="transmembrane region" description="Helical" evidence="2">
    <location>
        <begin position="98"/>
        <end position="117"/>
    </location>
</feature>
<evidence type="ECO:0000256" key="2">
    <source>
        <dbReference type="SAM" id="Phobius"/>
    </source>
</evidence>
<keyword evidence="4" id="KW-1185">Reference proteome</keyword>
<accession>A0A285QFI4</accession>
<gene>
    <name evidence="3" type="ORF">SAMN06297144_0984</name>
</gene>
<keyword evidence="2" id="KW-0812">Transmembrane</keyword>
<dbReference type="AlphaFoldDB" id="A0A285QFI4"/>
<evidence type="ECO:0000256" key="1">
    <source>
        <dbReference type="SAM" id="MobiDB-lite"/>
    </source>
</evidence>
<keyword evidence="2" id="KW-0472">Membrane</keyword>
<dbReference type="Proteomes" id="UP000219494">
    <property type="component" value="Unassembled WGS sequence"/>
</dbReference>
<feature type="region of interest" description="Disordered" evidence="1">
    <location>
        <begin position="53"/>
        <end position="85"/>
    </location>
</feature>
<proteinExistence type="predicted"/>
<name>A0A285QFI4_9SPHN</name>
<evidence type="ECO:0000313" key="4">
    <source>
        <dbReference type="Proteomes" id="UP000219494"/>
    </source>
</evidence>
<dbReference type="RefSeq" id="WP_097062809.1">
    <property type="nucleotide sequence ID" value="NZ_OBMI01000001.1"/>
</dbReference>
<organism evidence="3 4">
    <name type="scientific">Sphingomonas guangdongensis</name>
    <dbReference type="NCBI Taxonomy" id="1141890"/>
    <lineage>
        <taxon>Bacteria</taxon>
        <taxon>Pseudomonadati</taxon>
        <taxon>Pseudomonadota</taxon>
        <taxon>Alphaproteobacteria</taxon>
        <taxon>Sphingomonadales</taxon>
        <taxon>Sphingomonadaceae</taxon>
        <taxon>Sphingomonas</taxon>
    </lineage>
</organism>
<sequence length="130" mass="13414">MRIVDWLARTTMLVLASMATLALIGALANVSNSPLAETLPGASVRPGELPPIVGDEPASAISRDRTGPDAGVGNTQASRAVAPAPSPLEREQVRWLRALTYAVVALAAFAAAAVVALNRIAAHLSRLAAR</sequence>
<dbReference type="EMBL" id="OBMI01000001">
    <property type="protein sequence ID" value="SOB80288.1"/>
    <property type="molecule type" value="Genomic_DNA"/>
</dbReference>
<evidence type="ECO:0000313" key="3">
    <source>
        <dbReference type="EMBL" id="SOB80288.1"/>
    </source>
</evidence>
<keyword evidence="2" id="KW-1133">Transmembrane helix</keyword>